<name>I0GNK2_SELRL</name>
<dbReference type="KEGG" id="sri:SELR_06310"/>
<dbReference type="Gene3D" id="3.40.710.10">
    <property type="entry name" value="DD-peptidase/beta-lactamase superfamily"/>
    <property type="match status" value="1"/>
</dbReference>
<dbReference type="OrthoDB" id="9775096at2"/>
<protein>
    <recommendedName>
        <fullName evidence="1">Beta-lactamase class A catalytic domain-containing protein</fullName>
    </recommendedName>
</protein>
<proteinExistence type="predicted"/>
<feature type="domain" description="Beta-lactamase class A catalytic" evidence="1">
    <location>
        <begin position="91"/>
        <end position="286"/>
    </location>
</feature>
<dbReference type="EMBL" id="AP012292">
    <property type="protein sequence ID" value="BAL82339.1"/>
    <property type="molecule type" value="Genomic_DNA"/>
</dbReference>
<organism evidence="2 3">
    <name type="scientific">Selenomonas ruminantium subsp. lactilytica (strain NBRC 103574 / TAM6421)</name>
    <dbReference type="NCBI Taxonomy" id="927704"/>
    <lineage>
        <taxon>Bacteria</taxon>
        <taxon>Bacillati</taxon>
        <taxon>Bacillota</taxon>
        <taxon>Negativicutes</taxon>
        <taxon>Selenomonadales</taxon>
        <taxon>Selenomonadaceae</taxon>
        <taxon>Selenomonas</taxon>
    </lineage>
</organism>
<dbReference type="InterPro" id="IPR012338">
    <property type="entry name" value="Beta-lactam/transpept-like"/>
</dbReference>
<evidence type="ECO:0000259" key="1">
    <source>
        <dbReference type="Pfam" id="PF13354"/>
    </source>
</evidence>
<accession>I0GNK2</accession>
<dbReference type="PANTHER" id="PTHR35333:SF3">
    <property type="entry name" value="BETA-LACTAMASE-TYPE TRANSPEPTIDASE FOLD CONTAINING PROTEIN"/>
    <property type="match status" value="1"/>
</dbReference>
<dbReference type="PATRIC" id="fig|927704.6.peg.646"/>
<dbReference type="GO" id="GO:0008800">
    <property type="term" value="F:beta-lactamase activity"/>
    <property type="evidence" value="ECO:0007669"/>
    <property type="project" value="InterPro"/>
</dbReference>
<dbReference type="HOGENOM" id="CLU_031960_9_2_9"/>
<dbReference type="InterPro" id="IPR045155">
    <property type="entry name" value="Beta-lactam_cat"/>
</dbReference>
<dbReference type="RefSeq" id="WP_014423780.1">
    <property type="nucleotide sequence ID" value="NC_017068.1"/>
</dbReference>
<dbReference type="GO" id="GO:0030655">
    <property type="term" value="P:beta-lactam antibiotic catabolic process"/>
    <property type="evidence" value="ECO:0007669"/>
    <property type="project" value="InterPro"/>
</dbReference>
<dbReference type="InterPro" id="IPR000871">
    <property type="entry name" value="Beta-lactam_class-A"/>
</dbReference>
<dbReference type="SUPFAM" id="SSF56601">
    <property type="entry name" value="beta-lactamase/transpeptidase-like"/>
    <property type="match status" value="1"/>
</dbReference>
<evidence type="ECO:0000313" key="2">
    <source>
        <dbReference type="EMBL" id="BAL82339.1"/>
    </source>
</evidence>
<gene>
    <name evidence="2" type="ordered locus">SELR_06310</name>
</gene>
<dbReference type="Proteomes" id="UP000007887">
    <property type="component" value="Chromosome"/>
</dbReference>
<sequence>MTFKRVLTFLCVMAILEAGGIVSAALWMHHGDGSLAAQAAATLSGEMKNNIRTDRAADEEDLNANTARIIGDSKNQMSVYFLRPDREIEPFLYNQRQMSPASIIKLFVMAKTMQDIHDGKLSLDDRITIRKNDVVGGAGVTTWYDIGQQRTIRQLLTVMITDSDNTATNILIDKLGMKEINRYIAQSGYSDTMLAHKMMLSNGGRKNLSSVRDLGHLLTKLYYHQLVGPEEDEFMLTILKQQHDKECLGSALTGYTVAHKTGEVTGVYADGGIFFGAQEDFILVILNNGNEGRVDTIERMQKLAQYYAGTTNN</sequence>
<reference evidence="2 3" key="1">
    <citation type="submission" date="2011-10" db="EMBL/GenBank/DDBJ databases">
        <title>Whole genome sequence of Selenomonas ruminantium subsp. lactilytica TAM6421.</title>
        <authorList>
            <person name="Oguchi A."/>
            <person name="Ankai A."/>
            <person name="Kaneko J."/>
            <person name="Yamada-Narita S."/>
            <person name="Fukui S."/>
            <person name="Takahashi M."/>
            <person name="Onodera T."/>
            <person name="Kojima S."/>
            <person name="Fushimi T."/>
            <person name="Abe N."/>
            <person name="Kamio Y."/>
            <person name="Yamazaki S."/>
            <person name="Fujita N."/>
        </authorList>
    </citation>
    <scope>NUCLEOTIDE SEQUENCE [LARGE SCALE GENOMIC DNA]</scope>
    <source>
        <strain evidence="3">NBRC 103574 / TAM6421</strain>
    </source>
</reference>
<evidence type="ECO:0000313" key="3">
    <source>
        <dbReference type="Proteomes" id="UP000007887"/>
    </source>
</evidence>
<dbReference type="AlphaFoldDB" id="I0GNK2"/>
<dbReference type="PANTHER" id="PTHR35333">
    <property type="entry name" value="BETA-LACTAMASE"/>
    <property type="match status" value="1"/>
</dbReference>
<dbReference type="eggNOG" id="COG2367">
    <property type="taxonomic scope" value="Bacteria"/>
</dbReference>
<dbReference type="GO" id="GO:0046677">
    <property type="term" value="P:response to antibiotic"/>
    <property type="evidence" value="ECO:0007669"/>
    <property type="project" value="InterPro"/>
</dbReference>
<dbReference type="Pfam" id="PF13354">
    <property type="entry name" value="Beta-lactamase2"/>
    <property type="match status" value="1"/>
</dbReference>